<dbReference type="Gramene" id="EOY02727">
    <property type="protein sequence ID" value="EOY02727"/>
    <property type="gene ID" value="TCM_017116"/>
</dbReference>
<evidence type="ECO:0000313" key="2">
    <source>
        <dbReference type="EMBL" id="EOY02727.1"/>
    </source>
</evidence>
<protein>
    <submittedName>
        <fullName evidence="2">Uncharacterized protein</fullName>
    </submittedName>
</protein>
<dbReference type="Proteomes" id="UP000026915">
    <property type="component" value="Chromosome 4"/>
</dbReference>
<feature type="compositionally biased region" description="Polar residues" evidence="1">
    <location>
        <begin position="89"/>
        <end position="102"/>
    </location>
</feature>
<keyword evidence="3" id="KW-1185">Reference proteome</keyword>
<gene>
    <name evidence="2" type="ORF">TCM_017116</name>
</gene>
<accession>A0A061EEB4</accession>
<dbReference type="InParanoid" id="A0A061EEB4"/>
<feature type="compositionally biased region" description="Basic and acidic residues" evidence="1">
    <location>
        <begin position="69"/>
        <end position="88"/>
    </location>
</feature>
<dbReference type="HOGENOM" id="CLU_1931334_0_0_1"/>
<sequence>MLLLPVFMRKLPEFVSTEGDSKRCLHLSLGLVCKLRQPWYGIDGKFSCFGTYLLRRSNRGREFGVGNEALEKDGGPPKNKKDATREIKVNQNSRAGHKTANSPDHVEDLGATTRFLFYHFGSLRPFKLCIG</sequence>
<feature type="region of interest" description="Disordered" evidence="1">
    <location>
        <begin position="65"/>
        <end position="105"/>
    </location>
</feature>
<proteinExistence type="predicted"/>
<organism evidence="2 3">
    <name type="scientific">Theobroma cacao</name>
    <name type="common">Cacao</name>
    <name type="synonym">Cocoa</name>
    <dbReference type="NCBI Taxonomy" id="3641"/>
    <lineage>
        <taxon>Eukaryota</taxon>
        <taxon>Viridiplantae</taxon>
        <taxon>Streptophyta</taxon>
        <taxon>Embryophyta</taxon>
        <taxon>Tracheophyta</taxon>
        <taxon>Spermatophyta</taxon>
        <taxon>Magnoliopsida</taxon>
        <taxon>eudicotyledons</taxon>
        <taxon>Gunneridae</taxon>
        <taxon>Pentapetalae</taxon>
        <taxon>rosids</taxon>
        <taxon>malvids</taxon>
        <taxon>Malvales</taxon>
        <taxon>Malvaceae</taxon>
        <taxon>Byttnerioideae</taxon>
        <taxon>Theobroma</taxon>
    </lineage>
</organism>
<name>A0A061EEB4_THECC</name>
<evidence type="ECO:0000313" key="3">
    <source>
        <dbReference type="Proteomes" id="UP000026915"/>
    </source>
</evidence>
<dbReference type="AlphaFoldDB" id="A0A061EEB4"/>
<dbReference type="EMBL" id="CM001882">
    <property type="protein sequence ID" value="EOY02727.1"/>
    <property type="molecule type" value="Genomic_DNA"/>
</dbReference>
<evidence type="ECO:0000256" key="1">
    <source>
        <dbReference type="SAM" id="MobiDB-lite"/>
    </source>
</evidence>
<reference evidence="2 3" key="1">
    <citation type="journal article" date="2013" name="Genome Biol.">
        <title>The genome sequence of the most widely cultivated cacao type and its use to identify candidate genes regulating pod color.</title>
        <authorList>
            <person name="Motamayor J.C."/>
            <person name="Mockaitis K."/>
            <person name="Schmutz J."/>
            <person name="Haiminen N."/>
            <person name="Iii D.L."/>
            <person name="Cornejo O."/>
            <person name="Findley S.D."/>
            <person name="Zheng P."/>
            <person name="Utro F."/>
            <person name="Royaert S."/>
            <person name="Saski C."/>
            <person name="Jenkins J."/>
            <person name="Podicheti R."/>
            <person name="Zhao M."/>
            <person name="Scheffler B.E."/>
            <person name="Stack J.C."/>
            <person name="Feltus F.A."/>
            <person name="Mustiga G.M."/>
            <person name="Amores F."/>
            <person name="Phillips W."/>
            <person name="Marelli J.P."/>
            <person name="May G.D."/>
            <person name="Shapiro H."/>
            <person name="Ma J."/>
            <person name="Bustamante C.D."/>
            <person name="Schnell R.J."/>
            <person name="Main D."/>
            <person name="Gilbert D."/>
            <person name="Parida L."/>
            <person name="Kuhn D.N."/>
        </authorList>
    </citation>
    <scope>NUCLEOTIDE SEQUENCE [LARGE SCALE GENOMIC DNA]</scope>
    <source>
        <strain evidence="3">cv. Matina 1-6</strain>
    </source>
</reference>